<evidence type="ECO:0000256" key="1">
    <source>
        <dbReference type="ARBA" id="ARBA00023002"/>
    </source>
</evidence>
<dbReference type="PANTHER" id="PTHR11732">
    <property type="entry name" value="ALDO/KETO REDUCTASE"/>
    <property type="match status" value="1"/>
</dbReference>
<evidence type="ECO:0000256" key="2">
    <source>
        <dbReference type="PIRSR" id="PIRSR000097-1"/>
    </source>
</evidence>
<evidence type="ECO:0000313" key="7">
    <source>
        <dbReference type="Proteomes" id="UP000594262"/>
    </source>
</evidence>
<organism evidence="6 7">
    <name type="scientific">Clytia hemisphaerica</name>
    <dbReference type="NCBI Taxonomy" id="252671"/>
    <lineage>
        <taxon>Eukaryota</taxon>
        <taxon>Metazoa</taxon>
        <taxon>Cnidaria</taxon>
        <taxon>Hydrozoa</taxon>
        <taxon>Hydroidolina</taxon>
        <taxon>Leptothecata</taxon>
        <taxon>Obeliida</taxon>
        <taxon>Clytiidae</taxon>
        <taxon>Clytia</taxon>
    </lineage>
</organism>
<dbReference type="InterPro" id="IPR023210">
    <property type="entry name" value="NADP_OxRdtase_dom"/>
</dbReference>
<dbReference type="PRINTS" id="PR00069">
    <property type="entry name" value="ALDKETRDTASE"/>
</dbReference>
<dbReference type="PROSITE" id="PS00062">
    <property type="entry name" value="ALDOKETO_REDUCTASE_2"/>
    <property type="match status" value="1"/>
</dbReference>
<sequence>MQNHFAKENEYIDCREKMASKKVIKLINGVEIPKLGFGTWLAEPSVTGEGVKTALRLGYRHIDCASRYLNEPEIGEALTKTFNRNQDIKRSSVFLTGKLWSQDFHRVREACEQSLKDLQVDYLDQYLVHHPVGIKPDCSTFFPEKGEDLIPWEANKFQETWHEMEKLYKKGLVRSIGVCNFTKHKVSKLLERLPEVRPHTVQNEIHPHLPQRNLIDYCRAEGISCTGFASLGNRERPPQMIDAGDTVLLEDPTVGAIAQKNKVSNAQVLLAWGMQRDVSVLTRSVHEREIQDSFNAMELELDSEDVEQINGIKARCRYLKAKWYCLDGQSLDQVWDDEVLG</sequence>
<feature type="active site" description="Proton donor" evidence="2">
    <location>
        <position position="68"/>
    </location>
</feature>
<feature type="binding site" evidence="3">
    <location>
        <position position="129"/>
    </location>
    <ligand>
        <name>substrate</name>
    </ligand>
</feature>
<dbReference type="PIRSF" id="PIRSF000097">
    <property type="entry name" value="AKR"/>
    <property type="match status" value="1"/>
</dbReference>
<dbReference type="GO" id="GO:0016616">
    <property type="term" value="F:oxidoreductase activity, acting on the CH-OH group of donors, NAD or NADP as acceptor"/>
    <property type="evidence" value="ECO:0007669"/>
    <property type="project" value="UniProtKB-ARBA"/>
</dbReference>
<keyword evidence="7" id="KW-1185">Reference proteome</keyword>
<evidence type="ECO:0000256" key="4">
    <source>
        <dbReference type="PIRSR" id="PIRSR000097-3"/>
    </source>
</evidence>
<dbReference type="Gene3D" id="3.20.20.100">
    <property type="entry name" value="NADP-dependent oxidoreductase domain"/>
    <property type="match status" value="1"/>
</dbReference>
<dbReference type="EnsemblMetazoa" id="CLYHEMT012752.1">
    <property type="protein sequence ID" value="CLYHEMP012752.1"/>
    <property type="gene ID" value="CLYHEMG012752"/>
</dbReference>
<feature type="domain" description="NADP-dependent oxidoreductase" evidence="5">
    <location>
        <begin position="34"/>
        <end position="312"/>
    </location>
</feature>
<dbReference type="InterPro" id="IPR020471">
    <property type="entry name" value="AKR"/>
</dbReference>
<dbReference type="SUPFAM" id="SSF51430">
    <property type="entry name" value="NAD(P)-linked oxidoreductase"/>
    <property type="match status" value="1"/>
</dbReference>
<feature type="site" description="Lowers pKa of active site Tyr" evidence="4">
    <location>
        <position position="98"/>
    </location>
</feature>
<dbReference type="FunFam" id="3.20.20.100:FF:000002">
    <property type="entry name" value="2,5-diketo-D-gluconic acid reductase A"/>
    <property type="match status" value="1"/>
</dbReference>
<dbReference type="Pfam" id="PF00248">
    <property type="entry name" value="Aldo_ket_red"/>
    <property type="match status" value="1"/>
</dbReference>
<evidence type="ECO:0000256" key="3">
    <source>
        <dbReference type="PIRSR" id="PIRSR000097-2"/>
    </source>
</evidence>
<dbReference type="OrthoDB" id="416253at2759"/>
<dbReference type="InterPro" id="IPR036812">
    <property type="entry name" value="NAD(P)_OxRdtase_dom_sf"/>
</dbReference>
<evidence type="ECO:0000259" key="5">
    <source>
        <dbReference type="Pfam" id="PF00248"/>
    </source>
</evidence>
<reference evidence="6" key="1">
    <citation type="submission" date="2021-01" db="UniProtKB">
        <authorList>
            <consortium name="EnsemblMetazoa"/>
        </authorList>
    </citation>
    <scope>IDENTIFICATION</scope>
</reference>
<dbReference type="AlphaFoldDB" id="A0A7M5WT58"/>
<accession>A0A7M5WT58</accession>
<name>A0A7M5WT58_9CNID</name>
<dbReference type="PROSITE" id="PS00798">
    <property type="entry name" value="ALDOKETO_REDUCTASE_1"/>
    <property type="match status" value="1"/>
</dbReference>
<evidence type="ECO:0000313" key="6">
    <source>
        <dbReference type="EnsemblMetazoa" id="CLYHEMP012752.1"/>
    </source>
</evidence>
<keyword evidence="1" id="KW-0560">Oxidoreductase</keyword>
<protein>
    <recommendedName>
        <fullName evidence="5">NADP-dependent oxidoreductase domain-containing protein</fullName>
    </recommendedName>
</protein>
<proteinExistence type="predicted"/>
<dbReference type="Proteomes" id="UP000594262">
    <property type="component" value="Unplaced"/>
</dbReference>
<dbReference type="InterPro" id="IPR018170">
    <property type="entry name" value="Aldo/ket_reductase_CS"/>
</dbReference>